<evidence type="ECO:0000259" key="2">
    <source>
        <dbReference type="Pfam" id="PF14238"/>
    </source>
</evidence>
<gene>
    <name evidence="3" type="ORF">KK060_20430</name>
</gene>
<evidence type="ECO:0000256" key="1">
    <source>
        <dbReference type="SAM" id="Phobius"/>
    </source>
</evidence>
<evidence type="ECO:0000313" key="3">
    <source>
        <dbReference type="EMBL" id="MBT1705669.1"/>
    </source>
</evidence>
<keyword evidence="4" id="KW-1185">Reference proteome</keyword>
<feature type="transmembrane region" description="Helical" evidence="1">
    <location>
        <begin position="9"/>
        <end position="27"/>
    </location>
</feature>
<evidence type="ECO:0000313" key="4">
    <source>
        <dbReference type="Proteomes" id="UP000772618"/>
    </source>
</evidence>
<dbReference type="RefSeq" id="WP_254155678.1">
    <property type="nucleotide sequence ID" value="NZ_JAHESD010000063.1"/>
</dbReference>
<name>A0ABS5VW76_9BACT</name>
<protein>
    <submittedName>
        <fullName evidence="3">DUF4340 domain-containing protein</fullName>
    </submittedName>
</protein>
<proteinExistence type="predicted"/>
<accession>A0ABS5VW76</accession>
<sequence>MQEQRNKRLFISLVVLAVITASVFYLTQQEATSFVDNNIFKVSDTEQIDRVVLDSKNGRVELSYVNSRWIVNKQYPADGNMIKVLFATLQQVNVKRPVSAKQADSISRKIRGEGVHVLLYEGETQRKSFYAGGNNVKTQAFFTTEVGNEAYLVNIPGYRVYVSGIFELNSDGYRDKYVFNFNWQNFKSLEADFPANPADNFKVEFERNFFTIKGETKVDTAKLNTFLDNVSLLTVDEYRSNNTIADSLAGLKPVMTLTIEDIATRKYLLKLYSPERKGQIMGLINENPGLFNKKKISAILKPKSFFRKK</sequence>
<keyword evidence="1" id="KW-0812">Transmembrane</keyword>
<feature type="domain" description="DUF4340" evidence="2">
    <location>
        <begin position="73"/>
        <end position="242"/>
    </location>
</feature>
<dbReference type="Proteomes" id="UP000772618">
    <property type="component" value="Unassembled WGS sequence"/>
</dbReference>
<keyword evidence="1" id="KW-1133">Transmembrane helix</keyword>
<dbReference type="Pfam" id="PF14238">
    <property type="entry name" value="DUF4340"/>
    <property type="match status" value="1"/>
</dbReference>
<organism evidence="3 4">
    <name type="scientific">Chryseosolibacter indicus</name>
    <dbReference type="NCBI Taxonomy" id="2782351"/>
    <lineage>
        <taxon>Bacteria</taxon>
        <taxon>Pseudomonadati</taxon>
        <taxon>Bacteroidota</taxon>
        <taxon>Cytophagia</taxon>
        <taxon>Cytophagales</taxon>
        <taxon>Chryseotaleaceae</taxon>
        <taxon>Chryseosolibacter</taxon>
    </lineage>
</organism>
<dbReference type="EMBL" id="JAHESD010000063">
    <property type="protein sequence ID" value="MBT1705669.1"/>
    <property type="molecule type" value="Genomic_DNA"/>
</dbReference>
<comment type="caution">
    <text evidence="3">The sequence shown here is derived from an EMBL/GenBank/DDBJ whole genome shotgun (WGS) entry which is preliminary data.</text>
</comment>
<keyword evidence="1" id="KW-0472">Membrane</keyword>
<dbReference type="InterPro" id="IPR025641">
    <property type="entry name" value="DUF4340"/>
</dbReference>
<reference evidence="3 4" key="1">
    <citation type="submission" date="2021-05" db="EMBL/GenBank/DDBJ databases">
        <title>A Polyphasic approach of four new species of the genus Ohtaekwangia: Ohtaekwangia histidinii sp. nov., Ohtaekwangia cretensis sp. nov., Ohtaekwangia indiensis sp. nov., Ohtaekwangia reichenbachii sp. nov. from diverse environment.</title>
        <authorList>
            <person name="Octaviana S."/>
        </authorList>
    </citation>
    <scope>NUCLEOTIDE SEQUENCE [LARGE SCALE GENOMIC DNA]</scope>
    <source>
        <strain evidence="3 4">PWU20</strain>
    </source>
</reference>